<evidence type="ECO:0000256" key="2">
    <source>
        <dbReference type="ARBA" id="ARBA00022723"/>
    </source>
</evidence>
<dbReference type="PANTHER" id="PTHR44379">
    <property type="entry name" value="OXIDOREDUCTASE WITH IRON-SULFUR SUBUNIT"/>
    <property type="match status" value="1"/>
</dbReference>
<dbReference type="RefSeq" id="WP_246546174.1">
    <property type="nucleotide sequence ID" value="NZ_BSFM01000017.1"/>
</dbReference>
<organism evidence="6 7">
    <name type="scientific">Ancylobacter defluvii</name>
    <dbReference type="NCBI Taxonomy" id="1282440"/>
    <lineage>
        <taxon>Bacteria</taxon>
        <taxon>Pseudomonadati</taxon>
        <taxon>Pseudomonadota</taxon>
        <taxon>Alphaproteobacteria</taxon>
        <taxon>Hyphomicrobiales</taxon>
        <taxon>Xanthobacteraceae</taxon>
        <taxon>Ancylobacter</taxon>
    </lineage>
</organism>
<dbReference type="InterPro" id="IPR012675">
    <property type="entry name" value="Beta-grasp_dom_sf"/>
</dbReference>
<protein>
    <submittedName>
        <fullName evidence="6">Oxidoreductase</fullName>
    </submittedName>
</protein>
<dbReference type="PANTHER" id="PTHR44379:SF6">
    <property type="entry name" value="BLR6046 PROTEIN"/>
    <property type="match status" value="1"/>
</dbReference>
<dbReference type="InterPro" id="IPR036884">
    <property type="entry name" value="2Fe-2S-bd_dom_sf"/>
</dbReference>
<dbReference type="PROSITE" id="PS51085">
    <property type="entry name" value="2FE2S_FER_2"/>
    <property type="match status" value="1"/>
</dbReference>
<keyword evidence="2" id="KW-0479">Metal-binding</keyword>
<evidence type="ECO:0000256" key="3">
    <source>
        <dbReference type="ARBA" id="ARBA00023004"/>
    </source>
</evidence>
<dbReference type="GO" id="GO:0016491">
    <property type="term" value="F:oxidoreductase activity"/>
    <property type="evidence" value="ECO:0007669"/>
    <property type="project" value="InterPro"/>
</dbReference>
<dbReference type="AlphaFoldDB" id="A0A9W6ND29"/>
<dbReference type="InterPro" id="IPR051452">
    <property type="entry name" value="Diverse_Oxidoreductases"/>
</dbReference>
<dbReference type="EMBL" id="BSFM01000017">
    <property type="protein sequence ID" value="GLK86171.1"/>
    <property type="molecule type" value="Genomic_DNA"/>
</dbReference>
<evidence type="ECO:0000259" key="5">
    <source>
        <dbReference type="PROSITE" id="PS51085"/>
    </source>
</evidence>
<dbReference type="SUPFAM" id="SSF54292">
    <property type="entry name" value="2Fe-2S ferredoxin-like"/>
    <property type="match status" value="1"/>
</dbReference>
<feature type="domain" description="2Fe-2S ferredoxin-type" evidence="5">
    <location>
        <begin position="7"/>
        <end position="83"/>
    </location>
</feature>
<keyword evidence="7" id="KW-1185">Reference proteome</keyword>
<dbReference type="GO" id="GO:0046872">
    <property type="term" value="F:metal ion binding"/>
    <property type="evidence" value="ECO:0007669"/>
    <property type="project" value="UniProtKB-KW"/>
</dbReference>
<dbReference type="InterPro" id="IPR001041">
    <property type="entry name" value="2Fe-2S_ferredoxin-type"/>
</dbReference>
<evidence type="ECO:0000313" key="7">
    <source>
        <dbReference type="Proteomes" id="UP001143330"/>
    </source>
</evidence>
<dbReference type="InterPro" id="IPR036010">
    <property type="entry name" value="2Fe-2S_ferredoxin-like_sf"/>
</dbReference>
<dbReference type="Pfam" id="PF01799">
    <property type="entry name" value="Fer2_2"/>
    <property type="match status" value="1"/>
</dbReference>
<dbReference type="Gene3D" id="3.10.20.30">
    <property type="match status" value="1"/>
</dbReference>
<evidence type="ECO:0000256" key="4">
    <source>
        <dbReference type="ARBA" id="ARBA00023014"/>
    </source>
</evidence>
<accession>A0A9W6ND29</accession>
<comment type="caution">
    <text evidence="6">The sequence shown here is derived from an EMBL/GenBank/DDBJ whole genome shotgun (WGS) entry which is preliminary data.</text>
</comment>
<dbReference type="GO" id="GO:0051537">
    <property type="term" value="F:2 iron, 2 sulfur cluster binding"/>
    <property type="evidence" value="ECO:0007669"/>
    <property type="project" value="UniProtKB-KW"/>
</dbReference>
<dbReference type="Gene3D" id="1.10.150.120">
    <property type="entry name" value="[2Fe-2S]-binding domain"/>
    <property type="match status" value="1"/>
</dbReference>
<name>A0A9W6ND29_9HYPH</name>
<reference evidence="6" key="1">
    <citation type="journal article" date="2014" name="Int. J. Syst. Evol. Microbiol.">
        <title>Complete genome sequence of Corynebacterium casei LMG S-19264T (=DSM 44701T), isolated from a smear-ripened cheese.</title>
        <authorList>
            <consortium name="US DOE Joint Genome Institute (JGI-PGF)"/>
            <person name="Walter F."/>
            <person name="Albersmeier A."/>
            <person name="Kalinowski J."/>
            <person name="Ruckert C."/>
        </authorList>
    </citation>
    <scope>NUCLEOTIDE SEQUENCE</scope>
    <source>
        <strain evidence="6">VKM B-2789</strain>
    </source>
</reference>
<evidence type="ECO:0000256" key="1">
    <source>
        <dbReference type="ARBA" id="ARBA00022714"/>
    </source>
</evidence>
<gene>
    <name evidence="6" type="ORF">GCM10017653_42410</name>
</gene>
<reference evidence="6" key="2">
    <citation type="submission" date="2023-01" db="EMBL/GenBank/DDBJ databases">
        <authorList>
            <person name="Sun Q."/>
            <person name="Evtushenko L."/>
        </authorList>
    </citation>
    <scope>NUCLEOTIDE SEQUENCE</scope>
    <source>
        <strain evidence="6">VKM B-2789</strain>
    </source>
</reference>
<dbReference type="Proteomes" id="UP001143330">
    <property type="component" value="Unassembled WGS sequence"/>
</dbReference>
<dbReference type="InterPro" id="IPR002888">
    <property type="entry name" value="2Fe-2S-bd"/>
</dbReference>
<keyword evidence="3" id="KW-0408">Iron</keyword>
<keyword evidence="4" id="KW-0411">Iron-sulfur</keyword>
<sequence>MSDLATQMVRFTVNGQPVEADAAGDVPLLAVLRGEFGLTGSRFGCGLEQCGACTVLLDDEPAYACSRPAWTVAGRRVMTIEDAGRDPMLAALKQAFVEEQAGQCGYCLSGIVMRARALLARQPAPDRASIAAALDGNLCRCGAHNRIIRAVQRAAARLSDAGATA</sequence>
<dbReference type="CDD" id="cd00207">
    <property type="entry name" value="fer2"/>
    <property type="match status" value="1"/>
</dbReference>
<dbReference type="Pfam" id="PF00111">
    <property type="entry name" value="Fer2"/>
    <property type="match status" value="1"/>
</dbReference>
<keyword evidence="1" id="KW-0001">2Fe-2S</keyword>
<proteinExistence type="predicted"/>
<dbReference type="SUPFAM" id="SSF47741">
    <property type="entry name" value="CO dehydrogenase ISP C-domain like"/>
    <property type="match status" value="1"/>
</dbReference>
<evidence type="ECO:0000313" key="6">
    <source>
        <dbReference type="EMBL" id="GLK86171.1"/>
    </source>
</evidence>